<gene>
    <name evidence="2" type="ORF">DM02DRAFT_677178</name>
</gene>
<dbReference type="OrthoDB" id="3485856at2759"/>
<feature type="region of interest" description="Disordered" evidence="1">
    <location>
        <begin position="63"/>
        <end position="115"/>
    </location>
</feature>
<proteinExistence type="predicted"/>
<organism evidence="2 3">
    <name type="scientific">Periconia macrospinosa</name>
    <dbReference type="NCBI Taxonomy" id="97972"/>
    <lineage>
        <taxon>Eukaryota</taxon>
        <taxon>Fungi</taxon>
        <taxon>Dikarya</taxon>
        <taxon>Ascomycota</taxon>
        <taxon>Pezizomycotina</taxon>
        <taxon>Dothideomycetes</taxon>
        <taxon>Pleosporomycetidae</taxon>
        <taxon>Pleosporales</taxon>
        <taxon>Massarineae</taxon>
        <taxon>Periconiaceae</taxon>
        <taxon>Periconia</taxon>
    </lineage>
</organism>
<dbReference type="Proteomes" id="UP000244855">
    <property type="component" value="Unassembled WGS sequence"/>
</dbReference>
<dbReference type="AlphaFoldDB" id="A0A2V1D4G1"/>
<protein>
    <submittedName>
        <fullName evidence="2">Uncharacterized protein</fullName>
    </submittedName>
</protein>
<evidence type="ECO:0000313" key="2">
    <source>
        <dbReference type="EMBL" id="PVH92916.1"/>
    </source>
</evidence>
<dbReference type="STRING" id="97972.A0A2V1D4G1"/>
<name>A0A2V1D4G1_9PLEO</name>
<feature type="compositionally biased region" description="Basic and acidic residues" evidence="1">
    <location>
        <begin position="90"/>
        <end position="107"/>
    </location>
</feature>
<dbReference type="EMBL" id="KZ805633">
    <property type="protein sequence ID" value="PVH92916.1"/>
    <property type="molecule type" value="Genomic_DNA"/>
</dbReference>
<accession>A0A2V1D4G1</accession>
<evidence type="ECO:0000256" key="1">
    <source>
        <dbReference type="SAM" id="MobiDB-lite"/>
    </source>
</evidence>
<evidence type="ECO:0000313" key="3">
    <source>
        <dbReference type="Proteomes" id="UP000244855"/>
    </source>
</evidence>
<reference evidence="2 3" key="1">
    <citation type="journal article" date="2018" name="Sci. Rep.">
        <title>Comparative genomics provides insights into the lifestyle and reveals functional heterogeneity of dark septate endophytic fungi.</title>
        <authorList>
            <person name="Knapp D.G."/>
            <person name="Nemeth J.B."/>
            <person name="Barry K."/>
            <person name="Hainaut M."/>
            <person name="Henrissat B."/>
            <person name="Johnson J."/>
            <person name="Kuo A."/>
            <person name="Lim J.H.P."/>
            <person name="Lipzen A."/>
            <person name="Nolan M."/>
            <person name="Ohm R.A."/>
            <person name="Tamas L."/>
            <person name="Grigoriev I.V."/>
            <person name="Spatafora J.W."/>
            <person name="Nagy L.G."/>
            <person name="Kovacs G.M."/>
        </authorList>
    </citation>
    <scope>NUCLEOTIDE SEQUENCE [LARGE SCALE GENOMIC DNA]</scope>
    <source>
        <strain evidence="2 3">DSE2036</strain>
    </source>
</reference>
<keyword evidence="3" id="KW-1185">Reference proteome</keyword>
<feature type="compositionally biased region" description="Basic and acidic residues" evidence="1">
    <location>
        <begin position="64"/>
        <end position="81"/>
    </location>
</feature>
<sequence length="115" mass="13140">MRSFRDEQGNPTDHEGLRLQLRDFAYEELAHNELADEERELVISTRQLCEYLDVAETMGGVESLGEHSLRPEIKKGKRSETPPEELNLSDEAKYTKQEERAAKRIADGDSDYGVT</sequence>